<dbReference type="GO" id="GO:0004821">
    <property type="term" value="F:histidine-tRNA ligase activity"/>
    <property type="evidence" value="ECO:0007669"/>
    <property type="project" value="UniProtKB-UniRule"/>
</dbReference>
<proteinExistence type="inferred from homology"/>
<dbReference type="GO" id="GO:0005737">
    <property type="term" value="C:cytoplasm"/>
    <property type="evidence" value="ECO:0007669"/>
    <property type="project" value="UniProtKB-SubCell"/>
</dbReference>
<evidence type="ECO:0000256" key="11">
    <source>
        <dbReference type="PIRSR" id="PIRSR001549-1"/>
    </source>
</evidence>
<dbReference type="InterPro" id="IPR036621">
    <property type="entry name" value="Anticodon-bd_dom_sf"/>
</dbReference>
<feature type="binding site" evidence="11">
    <location>
        <begin position="260"/>
        <end position="261"/>
    </location>
    <ligand>
        <name>L-histidine</name>
        <dbReference type="ChEBI" id="CHEBI:57595"/>
    </ligand>
</feature>
<evidence type="ECO:0000313" key="13">
    <source>
        <dbReference type="EMBL" id="QED23177.1"/>
    </source>
</evidence>
<comment type="subunit">
    <text evidence="2 10">Homodimer.</text>
</comment>
<dbReference type="InterPro" id="IPR015807">
    <property type="entry name" value="His-tRNA-ligase"/>
</dbReference>
<evidence type="ECO:0000256" key="2">
    <source>
        <dbReference type="ARBA" id="ARBA00011738"/>
    </source>
</evidence>
<dbReference type="RefSeq" id="WP_146820467.1">
    <property type="nucleotide sequence ID" value="NZ_CP029077.1"/>
</dbReference>
<dbReference type="GO" id="GO:0006427">
    <property type="term" value="P:histidyl-tRNA aminoacylation"/>
    <property type="evidence" value="ECO:0007669"/>
    <property type="project" value="UniProtKB-UniRule"/>
</dbReference>
<evidence type="ECO:0000256" key="8">
    <source>
        <dbReference type="ARBA" id="ARBA00023146"/>
    </source>
</evidence>
<feature type="domain" description="Aminoacyl-transfer RNA synthetases class-II family profile" evidence="12">
    <location>
        <begin position="1"/>
        <end position="331"/>
    </location>
</feature>
<keyword evidence="14" id="KW-1185">Reference proteome</keyword>
<evidence type="ECO:0000256" key="3">
    <source>
        <dbReference type="ARBA" id="ARBA00022490"/>
    </source>
</evidence>
<feature type="binding site" evidence="11">
    <location>
        <position position="110"/>
    </location>
    <ligand>
        <name>L-histidine</name>
        <dbReference type="ChEBI" id="CHEBI:57595"/>
    </ligand>
</feature>
<evidence type="ECO:0000256" key="6">
    <source>
        <dbReference type="ARBA" id="ARBA00022840"/>
    </source>
</evidence>
<feature type="binding site" evidence="11">
    <location>
        <position position="256"/>
    </location>
    <ligand>
        <name>L-histidine</name>
        <dbReference type="ChEBI" id="CHEBI:57595"/>
    </ligand>
</feature>
<dbReference type="OrthoDB" id="9800814at2"/>
<dbReference type="Pfam" id="PF13393">
    <property type="entry name" value="tRNA-synt_His"/>
    <property type="match status" value="1"/>
</dbReference>
<comment type="similarity">
    <text evidence="1 10">Belongs to the class-II aminoacyl-tRNA synthetase family.</text>
</comment>
<evidence type="ECO:0000313" key="14">
    <source>
        <dbReference type="Proteomes" id="UP000321934"/>
    </source>
</evidence>
<reference evidence="13 14" key="1">
    <citation type="journal article" date="2019" name="ISME J.">
        <title>Deianiraea, an extracellular bacterium associated with the ciliate Paramecium, suggests an alternative scenario for the evolution of Rickettsiales.</title>
        <authorList>
            <person name="Castelli M."/>
            <person name="Sabaneyeva E."/>
            <person name="Lanzoni O."/>
            <person name="Lebedeva N."/>
            <person name="Floriano A.M."/>
            <person name="Gaiarsa S."/>
            <person name="Benken K."/>
            <person name="Modeo L."/>
            <person name="Bandi C."/>
            <person name="Potekhin A."/>
            <person name="Sassera D."/>
            <person name="Petroni G."/>
        </authorList>
    </citation>
    <scope>NUCLEOTIDE SEQUENCE [LARGE SCALE GENOMIC DNA]</scope>
    <source>
        <strain evidence="13">CyL4-1</strain>
    </source>
</reference>
<evidence type="ECO:0000256" key="4">
    <source>
        <dbReference type="ARBA" id="ARBA00022598"/>
    </source>
</evidence>
<dbReference type="InterPro" id="IPR004154">
    <property type="entry name" value="Anticodon-bd"/>
</dbReference>
<dbReference type="Proteomes" id="UP000321934">
    <property type="component" value="Chromosome"/>
</dbReference>
<sequence>MKSIRGVNDFFGSNSEKFTQITEIASKVSKQFGFQRLITPTIEYSSLFERNLGDSDIASKEIYKFEDKSGEMIALRPEFTAGVVRAVCENGDLKNGKLPLKLFSFGQVFRYERPQKGRYRELNQINFEIFGKPLLQYDIDIILIARDIISSLGIKNAVLNMNFIGGLDSKNAYTNYLNEYFGRYKNDLSQDSQKRLEVNKSLRILDSKDENDKKISLDVKPISDFYDTQTKVKIEKFIEILTSLNVPFELNPSLVRGLDYYTDLVFEFISEDLESKSQNAVCGGGRYDKMVSQISDNKMDLCAVGFAAGVERLIHLCNLEAQKTQKMAIIPVSSNEFTQSFQIREKVKLDSRFQDFHIEIICDDFAVSKNMKKASESGFDFICVIGEDEVESGTFDIKNLSDKSIIKFTL</sequence>
<dbReference type="InterPro" id="IPR045864">
    <property type="entry name" value="aa-tRNA-synth_II/BPL/LPL"/>
</dbReference>
<dbReference type="Pfam" id="PF03129">
    <property type="entry name" value="HGTP_anticodon"/>
    <property type="match status" value="1"/>
</dbReference>
<comment type="catalytic activity">
    <reaction evidence="9 10">
        <text>tRNA(His) + L-histidine + ATP = L-histidyl-tRNA(His) + AMP + diphosphate + H(+)</text>
        <dbReference type="Rhea" id="RHEA:17313"/>
        <dbReference type="Rhea" id="RHEA-COMP:9665"/>
        <dbReference type="Rhea" id="RHEA-COMP:9689"/>
        <dbReference type="ChEBI" id="CHEBI:15378"/>
        <dbReference type="ChEBI" id="CHEBI:30616"/>
        <dbReference type="ChEBI" id="CHEBI:33019"/>
        <dbReference type="ChEBI" id="CHEBI:57595"/>
        <dbReference type="ChEBI" id="CHEBI:78442"/>
        <dbReference type="ChEBI" id="CHEBI:78527"/>
        <dbReference type="ChEBI" id="CHEBI:456215"/>
        <dbReference type="EC" id="6.1.1.21"/>
    </reaction>
</comment>
<evidence type="ECO:0000259" key="12">
    <source>
        <dbReference type="PROSITE" id="PS50862"/>
    </source>
</evidence>
<dbReference type="InterPro" id="IPR041715">
    <property type="entry name" value="HisRS-like_core"/>
</dbReference>
<keyword evidence="3 10" id="KW-0963">Cytoplasm</keyword>
<keyword evidence="4 10" id="KW-0436">Ligase</keyword>
<dbReference type="InterPro" id="IPR004516">
    <property type="entry name" value="HisRS/HisZ"/>
</dbReference>
<evidence type="ECO:0000256" key="10">
    <source>
        <dbReference type="HAMAP-Rule" id="MF_00127"/>
    </source>
</evidence>
<dbReference type="SUPFAM" id="SSF52954">
    <property type="entry name" value="Class II aaRS ABD-related"/>
    <property type="match status" value="1"/>
</dbReference>
<dbReference type="HAMAP" id="MF_00127">
    <property type="entry name" value="His_tRNA_synth"/>
    <property type="match status" value="1"/>
</dbReference>
<keyword evidence="7 10" id="KW-0648">Protein biosynthesis</keyword>
<keyword evidence="6 10" id="KW-0067">ATP-binding</keyword>
<dbReference type="Gene3D" id="3.30.930.10">
    <property type="entry name" value="Bira Bifunctional Protein, Domain 2"/>
    <property type="match status" value="1"/>
</dbReference>
<dbReference type="SUPFAM" id="SSF55681">
    <property type="entry name" value="Class II aaRS and biotin synthetases"/>
    <property type="match status" value="1"/>
</dbReference>
<feature type="binding site" evidence="11">
    <location>
        <begin position="78"/>
        <end position="80"/>
    </location>
    <ligand>
        <name>L-histidine</name>
        <dbReference type="ChEBI" id="CHEBI:57595"/>
    </ligand>
</feature>
<dbReference type="Gene3D" id="3.40.50.800">
    <property type="entry name" value="Anticodon-binding domain"/>
    <property type="match status" value="1"/>
</dbReference>
<comment type="subcellular location">
    <subcellularLocation>
        <location evidence="10">Cytoplasm</location>
    </subcellularLocation>
</comment>
<dbReference type="EMBL" id="CP029077">
    <property type="protein sequence ID" value="QED23177.1"/>
    <property type="molecule type" value="Genomic_DNA"/>
</dbReference>
<gene>
    <name evidence="10" type="primary">hisS</name>
    <name evidence="13" type="ORF">Deia_00373</name>
</gene>
<dbReference type="AlphaFoldDB" id="A0A5B8XH44"/>
<evidence type="ECO:0000256" key="5">
    <source>
        <dbReference type="ARBA" id="ARBA00022741"/>
    </source>
</evidence>
<keyword evidence="8 10" id="KW-0030">Aminoacyl-tRNA synthetase</keyword>
<keyword evidence="5 10" id="KW-0547">Nucleotide-binding</keyword>
<evidence type="ECO:0000256" key="1">
    <source>
        <dbReference type="ARBA" id="ARBA00008226"/>
    </source>
</evidence>
<name>A0A5B8XH44_9RICK</name>
<dbReference type="InterPro" id="IPR006195">
    <property type="entry name" value="aa-tRNA-synth_II"/>
</dbReference>
<dbReference type="PANTHER" id="PTHR43707">
    <property type="entry name" value="HISTIDYL-TRNA SYNTHETASE"/>
    <property type="match status" value="1"/>
</dbReference>
<dbReference type="PIRSF" id="PIRSF001549">
    <property type="entry name" value="His-tRNA_synth"/>
    <property type="match status" value="1"/>
</dbReference>
<feature type="binding site" evidence="11">
    <location>
        <position position="124"/>
    </location>
    <ligand>
        <name>L-histidine</name>
        <dbReference type="ChEBI" id="CHEBI:57595"/>
    </ligand>
</feature>
<dbReference type="GO" id="GO:0005524">
    <property type="term" value="F:ATP binding"/>
    <property type="evidence" value="ECO:0007669"/>
    <property type="project" value="UniProtKB-UniRule"/>
</dbReference>
<dbReference type="PANTHER" id="PTHR43707:SF1">
    <property type="entry name" value="HISTIDINE--TRNA LIGASE, MITOCHONDRIAL-RELATED"/>
    <property type="match status" value="1"/>
</dbReference>
<protein>
    <recommendedName>
        <fullName evidence="10">Histidine--tRNA ligase</fullName>
        <ecNumber evidence="10">6.1.1.21</ecNumber>
    </recommendedName>
    <alternativeName>
        <fullName evidence="10">Histidyl-tRNA synthetase</fullName>
        <shortName evidence="10">HisRS</shortName>
    </alternativeName>
</protein>
<organism evidence="13 14">
    <name type="scientific">Candidatus Deianiraea vastatrix</name>
    <dbReference type="NCBI Taxonomy" id="2163644"/>
    <lineage>
        <taxon>Bacteria</taxon>
        <taxon>Pseudomonadati</taxon>
        <taxon>Pseudomonadota</taxon>
        <taxon>Alphaproteobacteria</taxon>
        <taxon>Rickettsiales</taxon>
        <taxon>Candidatus Deianiraeaceae</taxon>
        <taxon>Candidatus Deianiraea</taxon>
    </lineage>
</organism>
<dbReference type="PROSITE" id="PS50862">
    <property type="entry name" value="AA_TRNA_LIGASE_II"/>
    <property type="match status" value="1"/>
</dbReference>
<evidence type="ECO:0000256" key="7">
    <source>
        <dbReference type="ARBA" id="ARBA00022917"/>
    </source>
</evidence>
<dbReference type="EC" id="6.1.1.21" evidence="10"/>
<dbReference type="NCBIfam" id="TIGR00442">
    <property type="entry name" value="hisS"/>
    <property type="match status" value="1"/>
</dbReference>
<evidence type="ECO:0000256" key="9">
    <source>
        <dbReference type="ARBA" id="ARBA00047639"/>
    </source>
</evidence>
<feature type="binding site" evidence="11">
    <location>
        <position position="128"/>
    </location>
    <ligand>
        <name>L-histidine</name>
        <dbReference type="ChEBI" id="CHEBI:57595"/>
    </ligand>
</feature>
<accession>A0A5B8XH44</accession>
<dbReference type="CDD" id="cd00773">
    <property type="entry name" value="HisRS-like_core"/>
    <property type="match status" value="1"/>
</dbReference>